<dbReference type="InterPro" id="IPR036457">
    <property type="entry name" value="PPM-type-like_dom_sf"/>
</dbReference>
<dbReference type="Proteomes" id="UP000595823">
    <property type="component" value="Chromosome"/>
</dbReference>
<evidence type="ECO:0000259" key="1">
    <source>
        <dbReference type="SMART" id="SM00331"/>
    </source>
</evidence>
<proteinExistence type="predicted"/>
<dbReference type="SMART" id="SM00331">
    <property type="entry name" value="PP2C_SIG"/>
    <property type="match status" value="1"/>
</dbReference>
<dbReference type="Pfam" id="PF07228">
    <property type="entry name" value="SpoIIE"/>
    <property type="match status" value="1"/>
</dbReference>
<feature type="domain" description="PPM-type phosphatase" evidence="1">
    <location>
        <begin position="11"/>
        <end position="203"/>
    </location>
</feature>
<sequence length="204" mass="22500">MANIIEEDHLKGKTVVYQKEKQGYSICGDAYYMIEKDGYFLVAIADGLGSGENANRSARIAVNIIKKQHAGTSLEGLFSTCNAALSKERGVVMTILKIDYDSKRILYGNIGNVGCILTIDDGVCYRPIPGTGFLAGRRITPKTYEYPFDSEVSFVLYSDGAEVHNMRDRFVQYAAAPSEFVQKMVGSNDATRKDDITIISGHMK</sequence>
<gene>
    <name evidence="2" type="ORF">HUG15_06085</name>
</gene>
<dbReference type="Gene3D" id="3.60.40.10">
    <property type="entry name" value="PPM-type phosphatase domain"/>
    <property type="match status" value="1"/>
</dbReference>
<accession>A0A7T6Z1I3</accession>
<dbReference type="SUPFAM" id="SSF81606">
    <property type="entry name" value="PP2C-like"/>
    <property type="match status" value="1"/>
</dbReference>
<protein>
    <submittedName>
        <fullName evidence="2">SpoIIE family protein phosphatase</fullName>
    </submittedName>
</protein>
<evidence type="ECO:0000313" key="3">
    <source>
        <dbReference type="Proteomes" id="UP000595823"/>
    </source>
</evidence>
<dbReference type="RefSeq" id="WP_200127812.1">
    <property type="nucleotide sequence ID" value="NZ_CP054705.1"/>
</dbReference>
<organism evidence="2 3">
    <name type="scientific">Salicibibacter cibarius</name>
    <dbReference type="NCBI Taxonomy" id="2743000"/>
    <lineage>
        <taxon>Bacteria</taxon>
        <taxon>Bacillati</taxon>
        <taxon>Bacillota</taxon>
        <taxon>Bacilli</taxon>
        <taxon>Bacillales</taxon>
        <taxon>Bacillaceae</taxon>
        <taxon>Salicibibacter</taxon>
    </lineage>
</organism>
<dbReference type="PANTHER" id="PTHR35801">
    <property type="entry name" value="PHOSPHOSERINE PHOSPHATASE RSBX"/>
    <property type="match status" value="1"/>
</dbReference>
<reference evidence="2 3" key="1">
    <citation type="submission" date="2020-06" db="EMBL/GenBank/DDBJ databases">
        <title>Genomic analysis of Salicibibacter sp. NKC5-3.</title>
        <authorList>
            <person name="Oh Y.J."/>
        </authorList>
    </citation>
    <scope>NUCLEOTIDE SEQUENCE [LARGE SCALE GENOMIC DNA]</scope>
    <source>
        <strain evidence="2 3">NKC5-3</strain>
    </source>
</reference>
<name>A0A7T6Z1I3_9BACI</name>
<dbReference type="InterPro" id="IPR039248">
    <property type="entry name" value="Ptase_RsbX"/>
</dbReference>
<evidence type="ECO:0000313" key="2">
    <source>
        <dbReference type="EMBL" id="QQK75219.1"/>
    </source>
</evidence>
<dbReference type="KEGG" id="scia:HUG15_06085"/>
<dbReference type="AlphaFoldDB" id="A0A7T6Z1I3"/>
<dbReference type="EMBL" id="CP054705">
    <property type="protein sequence ID" value="QQK75219.1"/>
    <property type="molecule type" value="Genomic_DNA"/>
</dbReference>
<keyword evidence="3" id="KW-1185">Reference proteome</keyword>
<dbReference type="PANTHER" id="PTHR35801:SF1">
    <property type="entry name" value="PHOSPHOSERINE PHOSPHATASE RSBX"/>
    <property type="match status" value="1"/>
</dbReference>
<dbReference type="InterPro" id="IPR001932">
    <property type="entry name" value="PPM-type_phosphatase-like_dom"/>
</dbReference>